<proteinExistence type="predicted"/>
<protein>
    <submittedName>
        <fullName evidence="1">Uncharacterized protein</fullName>
    </submittedName>
</protein>
<gene>
    <name evidence="1" type="ORF">DY000_02029171</name>
</gene>
<evidence type="ECO:0000313" key="2">
    <source>
        <dbReference type="Proteomes" id="UP000266723"/>
    </source>
</evidence>
<sequence>MADLSGDSRLGSRLVRLKRLRSWCLVVLMRAGGVKMRHLQLLHRFSTVTTDL</sequence>
<accession>A0ABQ7DR47</accession>
<keyword evidence="2" id="KW-1185">Reference proteome</keyword>
<dbReference type="EMBL" id="QGKV02000649">
    <property type="protein sequence ID" value="KAF3580538.1"/>
    <property type="molecule type" value="Genomic_DNA"/>
</dbReference>
<reference evidence="1 2" key="1">
    <citation type="journal article" date="2020" name="BMC Genomics">
        <title>Intraspecific diversification of the crop wild relative Brassica cretica Lam. using demographic model selection.</title>
        <authorList>
            <person name="Kioukis A."/>
            <person name="Michalopoulou V.A."/>
            <person name="Briers L."/>
            <person name="Pirintsos S."/>
            <person name="Studholme D.J."/>
            <person name="Pavlidis P."/>
            <person name="Sarris P.F."/>
        </authorList>
    </citation>
    <scope>NUCLEOTIDE SEQUENCE [LARGE SCALE GENOMIC DNA]</scope>
    <source>
        <strain evidence="2">cv. PFS-1207/04</strain>
    </source>
</reference>
<evidence type="ECO:0000313" key="1">
    <source>
        <dbReference type="EMBL" id="KAF3580538.1"/>
    </source>
</evidence>
<dbReference type="Proteomes" id="UP000266723">
    <property type="component" value="Unassembled WGS sequence"/>
</dbReference>
<organism evidence="1 2">
    <name type="scientific">Brassica cretica</name>
    <name type="common">Mustard</name>
    <dbReference type="NCBI Taxonomy" id="69181"/>
    <lineage>
        <taxon>Eukaryota</taxon>
        <taxon>Viridiplantae</taxon>
        <taxon>Streptophyta</taxon>
        <taxon>Embryophyta</taxon>
        <taxon>Tracheophyta</taxon>
        <taxon>Spermatophyta</taxon>
        <taxon>Magnoliopsida</taxon>
        <taxon>eudicotyledons</taxon>
        <taxon>Gunneridae</taxon>
        <taxon>Pentapetalae</taxon>
        <taxon>rosids</taxon>
        <taxon>malvids</taxon>
        <taxon>Brassicales</taxon>
        <taxon>Brassicaceae</taxon>
        <taxon>Brassiceae</taxon>
        <taxon>Brassica</taxon>
    </lineage>
</organism>
<comment type="caution">
    <text evidence="1">The sequence shown here is derived from an EMBL/GenBank/DDBJ whole genome shotgun (WGS) entry which is preliminary data.</text>
</comment>
<name>A0ABQ7DR47_BRACR</name>